<keyword evidence="4" id="KW-1185">Reference proteome</keyword>
<evidence type="ECO:0000256" key="1">
    <source>
        <dbReference type="SAM" id="MobiDB-lite"/>
    </source>
</evidence>
<sequence length="166" mass="17508">MNRPRSGPRRSEHGRSEHGRGELGSALVEVTWLGILLLVPMLWILLSVFEVQRGAFGVGAAARSAARAYALAPTDAEGARQAELVARRALADQGLEDAPLSVRITCTPYPADCHSGTSVITVRIASRVDLPLMPEVLGGQAPSFALDATHTVPIGQYQEVSGAAAD</sequence>
<proteinExistence type="predicted"/>
<reference evidence="3 4" key="1">
    <citation type="submission" date="2019-10" db="EMBL/GenBank/DDBJ databases">
        <title>Nocardioides novel species isolated from the excrement of Marmot.</title>
        <authorList>
            <person name="Zhang G."/>
        </authorList>
    </citation>
    <scope>NUCLEOTIDE SEQUENCE [LARGE SCALE GENOMIC DNA]</scope>
    <source>
        <strain evidence="4">zg-579</strain>
    </source>
</reference>
<keyword evidence="2" id="KW-1133">Transmembrane helix</keyword>
<feature type="region of interest" description="Disordered" evidence="1">
    <location>
        <begin position="1"/>
        <end position="20"/>
    </location>
</feature>
<dbReference type="EMBL" id="WLCI01000019">
    <property type="protein sequence ID" value="MTB97028.1"/>
    <property type="molecule type" value="Genomic_DNA"/>
</dbReference>
<comment type="caution">
    <text evidence="3">The sequence shown here is derived from an EMBL/GenBank/DDBJ whole genome shotgun (WGS) entry which is preliminary data.</text>
</comment>
<dbReference type="AlphaFoldDB" id="A0A6I3JGF5"/>
<protein>
    <recommendedName>
        <fullName evidence="5">Pilus assembly protein</fullName>
    </recommendedName>
</protein>
<keyword evidence="2" id="KW-0472">Membrane</keyword>
<evidence type="ECO:0000256" key="2">
    <source>
        <dbReference type="SAM" id="Phobius"/>
    </source>
</evidence>
<keyword evidence="2" id="KW-0812">Transmembrane</keyword>
<dbReference type="RefSeq" id="WP_171896253.1">
    <property type="nucleotide sequence ID" value="NZ_CP053660.1"/>
</dbReference>
<evidence type="ECO:0000313" key="3">
    <source>
        <dbReference type="EMBL" id="MTB97028.1"/>
    </source>
</evidence>
<feature type="compositionally biased region" description="Basic and acidic residues" evidence="1">
    <location>
        <begin position="9"/>
        <end position="20"/>
    </location>
</feature>
<feature type="transmembrane region" description="Helical" evidence="2">
    <location>
        <begin position="21"/>
        <end position="46"/>
    </location>
</feature>
<dbReference type="Proteomes" id="UP000433406">
    <property type="component" value="Unassembled WGS sequence"/>
</dbReference>
<organism evidence="3 4">
    <name type="scientific">Nocardioides marmotae</name>
    <dbReference type="NCBI Taxonomy" id="2663857"/>
    <lineage>
        <taxon>Bacteria</taxon>
        <taxon>Bacillati</taxon>
        <taxon>Actinomycetota</taxon>
        <taxon>Actinomycetes</taxon>
        <taxon>Propionibacteriales</taxon>
        <taxon>Nocardioidaceae</taxon>
        <taxon>Nocardioides</taxon>
    </lineage>
</organism>
<accession>A0A6I3JGF5</accession>
<gene>
    <name evidence="3" type="ORF">GGQ22_18300</name>
</gene>
<evidence type="ECO:0008006" key="5">
    <source>
        <dbReference type="Google" id="ProtNLM"/>
    </source>
</evidence>
<name>A0A6I3JGF5_9ACTN</name>
<evidence type="ECO:0000313" key="4">
    <source>
        <dbReference type="Proteomes" id="UP000433406"/>
    </source>
</evidence>